<feature type="transmembrane region" description="Helical" evidence="1">
    <location>
        <begin position="153"/>
        <end position="171"/>
    </location>
</feature>
<organism evidence="2 3">
    <name type="scientific">Pseudonocardia xishanensis</name>
    <dbReference type="NCBI Taxonomy" id="630995"/>
    <lineage>
        <taxon>Bacteria</taxon>
        <taxon>Bacillati</taxon>
        <taxon>Actinomycetota</taxon>
        <taxon>Actinomycetes</taxon>
        <taxon>Pseudonocardiales</taxon>
        <taxon>Pseudonocardiaceae</taxon>
        <taxon>Pseudonocardia</taxon>
    </lineage>
</organism>
<feature type="transmembrane region" description="Helical" evidence="1">
    <location>
        <begin position="264"/>
        <end position="284"/>
    </location>
</feature>
<dbReference type="PANTHER" id="PTHR30569:SF0">
    <property type="entry name" value="CYTOSINE PERMEASE"/>
    <property type="match status" value="1"/>
</dbReference>
<protein>
    <recommendedName>
        <fullName evidence="4">Purine-cytosine permease-like protein</fullName>
    </recommendedName>
</protein>
<evidence type="ECO:0008006" key="4">
    <source>
        <dbReference type="Google" id="ProtNLM"/>
    </source>
</evidence>
<evidence type="ECO:0000256" key="1">
    <source>
        <dbReference type="SAM" id="Phobius"/>
    </source>
</evidence>
<feature type="transmembrane region" description="Helical" evidence="1">
    <location>
        <begin position="183"/>
        <end position="203"/>
    </location>
</feature>
<feature type="transmembrane region" description="Helical" evidence="1">
    <location>
        <begin position="50"/>
        <end position="71"/>
    </location>
</feature>
<keyword evidence="3" id="KW-1185">Reference proteome</keyword>
<feature type="transmembrane region" description="Helical" evidence="1">
    <location>
        <begin position="345"/>
        <end position="364"/>
    </location>
</feature>
<keyword evidence="1" id="KW-1133">Transmembrane helix</keyword>
<feature type="transmembrane region" description="Helical" evidence="1">
    <location>
        <begin position="370"/>
        <end position="391"/>
    </location>
</feature>
<feature type="transmembrane region" description="Helical" evidence="1">
    <location>
        <begin position="442"/>
        <end position="461"/>
    </location>
</feature>
<feature type="transmembrane region" description="Helical" evidence="1">
    <location>
        <begin position="411"/>
        <end position="430"/>
    </location>
</feature>
<gene>
    <name evidence="2" type="ORF">GCM10023175_08390</name>
</gene>
<dbReference type="RefSeq" id="WP_345412864.1">
    <property type="nucleotide sequence ID" value="NZ_BAABGT010000013.1"/>
</dbReference>
<feature type="transmembrane region" description="Helical" evidence="1">
    <location>
        <begin position="111"/>
        <end position="133"/>
    </location>
</feature>
<dbReference type="Gene3D" id="1.10.4160.10">
    <property type="entry name" value="Hydantoin permease"/>
    <property type="match status" value="1"/>
</dbReference>
<feature type="transmembrane region" description="Helical" evidence="1">
    <location>
        <begin position="223"/>
        <end position="243"/>
    </location>
</feature>
<evidence type="ECO:0000313" key="3">
    <source>
        <dbReference type="Proteomes" id="UP001501598"/>
    </source>
</evidence>
<reference evidence="3" key="1">
    <citation type="journal article" date="2019" name="Int. J. Syst. Evol. Microbiol.">
        <title>The Global Catalogue of Microorganisms (GCM) 10K type strain sequencing project: providing services to taxonomists for standard genome sequencing and annotation.</title>
        <authorList>
            <consortium name="The Broad Institute Genomics Platform"/>
            <consortium name="The Broad Institute Genome Sequencing Center for Infectious Disease"/>
            <person name="Wu L."/>
            <person name="Ma J."/>
        </authorList>
    </citation>
    <scope>NUCLEOTIDE SEQUENCE [LARGE SCALE GENOMIC DNA]</scope>
    <source>
        <strain evidence="3">JCM 17906</strain>
    </source>
</reference>
<feature type="transmembrane region" description="Helical" evidence="1">
    <location>
        <begin position="296"/>
        <end position="313"/>
    </location>
</feature>
<dbReference type="EMBL" id="BAABGT010000013">
    <property type="protein sequence ID" value="GAA4538440.1"/>
    <property type="molecule type" value="Genomic_DNA"/>
</dbReference>
<evidence type="ECO:0000313" key="2">
    <source>
        <dbReference type="EMBL" id="GAA4538440.1"/>
    </source>
</evidence>
<comment type="caution">
    <text evidence="2">The sequence shown here is derived from an EMBL/GenBank/DDBJ whole genome shotgun (WGS) entry which is preliminary data.</text>
</comment>
<dbReference type="PANTHER" id="PTHR30569">
    <property type="entry name" value="CYTOSINE TRANSPORTER CODB"/>
    <property type="match status" value="1"/>
</dbReference>
<sequence>MSRATERPIPPLVVSDTDDPAVVAAAGTEDYTLHATPLSWRMGRLSLASVWWGLASAMFWLILGALVALTVGTVDAIIGMVLAAVVYGAINAVFARHAARTGLTSNLFSRALFGSSGSLIAPILVAVTAIYFACFEGSVIAIALQEYLGGPVQLWYAVVVLYSVPLIFGALRTFLDRFNGILFPIYLAGMIAAVVWTGAAYGYGGGWLTQRPSELAVSGPGWWWAFTTYMADFVLMMATWDFARFARTSRRDRRFHSMVTFGPVFYFFTIVVNGVVGIFVALTIPTSGALSETSGVLGIVALMGLTGLLFVWVSQTRINTTNFYLAVTNLEGFLSRLSRVRLSRVVWGVVVGVIVFLIMLSNVFDFVLVALRYQAVLTVTWTACALVFLVLGRRLGGEAAIEWRPGRVPRFDAVGVAAWGVGTLVGFALLAFESAASWTGTWALPISFLVSTAIQATGMAARRSAQAVLARPHDPRDEVEDPWSSHVRCHVCGRSYVAVEMDRDPSAGHQAICAEHAQVNPEFSRAARAEAAGAG</sequence>
<keyword evidence="1" id="KW-0812">Transmembrane</keyword>
<dbReference type="InterPro" id="IPR030191">
    <property type="entry name" value="CodB"/>
</dbReference>
<dbReference type="Proteomes" id="UP001501598">
    <property type="component" value="Unassembled WGS sequence"/>
</dbReference>
<keyword evidence="1" id="KW-0472">Membrane</keyword>
<proteinExistence type="predicted"/>
<name>A0ABP8RGZ5_9PSEU</name>
<feature type="transmembrane region" description="Helical" evidence="1">
    <location>
        <begin position="77"/>
        <end position="99"/>
    </location>
</feature>
<accession>A0ABP8RGZ5</accession>